<dbReference type="Pfam" id="PF11162">
    <property type="entry name" value="DUF2946"/>
    <property type="match status" value="1"/>
</dbReference>
<evidence type="ECO:0008006" key="4">
    <source>
        <dbReference type="Google" id="ProtNLM"/>
    </source>
</evidence>
<dbReference type="EMBL" id="FNKX01000001">
    <property type="protein sequence ID" value="SDR09176.1"/>
    <property type="molecule type" value="Genomic_DNA"/>
</dbReference>
<proteinExistence type="predicted"/>
<feature type="signal peptide" evidence="1">
    <location>
        <begin position="1"/>
        <end position="22"/>
    </location>
</feature>
<dbReference type="AlphaFoldDB" id="A0A1H1G8P0"/>
<evidence type="ECO:0000313" key="3">
    <source>
        <dbReference type="Proteomes" id="UP000199365"/>
    </source>
</evidence>
<keyword evidence="1" id="KW-0732">Signal</keyword>
<organism evidence="2 3">
    <name type="scientific">Paraburkholderia tuberum</name>
    <dbReference type="NCBI Taxonomy" id="157910"/>
    <lineage>
        <taxon>Bacteria</taxon>
        <taxon>Pseudomonadati</taxon>
        <taxon>Pseudomonadota</taxon>
        <taxon>Betaproteobacteria</taxon>
        <taxon>Burkholderiales</taxon>
        <taxon>Burkholderiaceae</taxon>
        <taxon>Paraburkholderia</taxon>
    </lineage>
</organism>
<name>A0A1H1G8P0_9BURK</name>
<feature type="chain" id="PRO_5011696386" description="DUF2946 domain-containing protein" evidence="1">
    <location>
        <begin position="23"/>
        <end position="235"/>
    </location>
</feature>
<accession>A0A1H1G8P0</accession>
<gene>
    <name evidence="2" type="ORF">SAMN05445850_2755</name>
</gene>
<dbReference type="STRING" id="157910.SAMN05445850_2755"/>
<protein>
    <recommendedName>
        <fullName evidence="4">DUF2946 domain-containing protein</fullName>
    </recommendedName>
</protein>
<evidence type="ECO:0000313" key="2">
    <source>
        <dbReference type="EMBL" id="SDR09176.1"/>
    </source>
</evidence>
<dbReference type="Proteomes" id="UP000199365">
    <property type="component" value="Unassembled WGS sequence"/>
</dbReference>
<evidence type="ECO:0000256" key="1">
    <source>
        <dbReference type="SAM" id="SignalP"/>
    </source>
</evidence>
<keyword evidence="3" id="KW-1185">Reference proteome</keyword>
<sequence>MKSFVEAFVVAAAGAVAVVVFAQSSQPKTHQQIAGAGEWLEMGRLPPDAARLLSTLRSQSGAACERLIPGLLEISGNAASCHRSMPASNNTWHNAPHSPSPDQYRIVGLMLSCFCRKLGSYLGLLAILMATLAPTVSHALADRNEAGLPSASLCSAHSTPGNPPGNEDTSHSLAAHWHACGYCNLIAHTPVLPSVQPEFAVTVWAIQHRVATRFESIRRVEPLASAQPRAPPVSS</sequence>
<reference evidence="3" key="1">
    <citation type="submission" date="2016-10" db="EMBL/GenBank/DDBJ databases">
        <authorList>
            <person name="Varghese N."/>
            <person name="Submissions S."/>
        </authorList>
    </citation>
    <scope>NUCLEOTIDE SEQUENCE [LARGE SCALE GENOMIC DNA]</scope>
    <source>
        <strain evidence="3">DUS833</strain>
    </source>
</reference>
<dbReference type="InterPro" id="IPR021333">
    <property type="entry name" value="DUF2946"/>
</dbReference>